<evidence type="ECO:0000313" key="4">
    <source>
        <dbReference type="EMBL" id="ADD68590.1"/>
    </source>
</evidence>
<dbReference type="InterPro" id="IPR011053">
    <property type="entry name" value="Single_hybrid_motif"/>
</dbReference>
<accession>D4H0S7</accession>
<dbReference type="Gene3D" id="2.40.50.100">
    <property type="match status" value="1"/>
</dbReference>
<dbReference type="SUPFAM" id="SSF51230">
    <property type="entry name" value="Single hybrid motif"/>
    <property type="match status" value="1"/>
</dbReference>
<dbReference type="PROSITE" id="PS50968">
    <property type="entry name" value="BIOTINYL_LIPOYL"/>
    <property type="match status" value="1"/>
</dbReference>
<keyword evidence="5" id="KW-1185">Reference proteome</keyword>
<dbReference type="EMBL" id="CP001968">
    <property type="protein sequence ID" value="ADD68590.1"/>
    <property type="molecule type" value="Genomic_DNA"/>
</dbReference>
<dbReference type="FunFam" id="2.40.50.100:FF:000003">
    <property type="entry name" value="Acetyl-CoA carboxylase biotin carboxyl carrier protein"/>
    <property type="match status" value="1"/>
</dbReference>
<feature type="domain" description="Lipoyl-binding" evidence="3">
    <location>
        <begin position="59"/>
        <end position="134"/>
    </location>
</feature>
<protein>
    <submittedName>
        <fullName evidence="4">Biotin/lipoyl attachment domain-containing protein</fullName>
    </submittedName>
</protein>
<keyword evidence="1" id="KW-0092">Biotin</keyword>
<dbReference type="InterPro" id="IPR000089">
    <property type="entry name" value="Biotin_lipoyl"/>
</dbReference>
<name>D4H0S7_DENA2</name>
<dbReference type="AlphaFoldDB" id="D4H0S7"/>
<evidence type="ECO:0000256" key="1">
    <source>
        <dbReference type="ARBA" id="ARBA00023267"/>
    </source>
</evidence>
<feature type="compositionally biased region" description="Polar residues" evidence="2">
    <location>
        <begin position="37"/>
        <end position="46"/>
    </location>
</feature>
<dbReference type="InterPro" id="IPR001882">
    <property type="entry name" value="Biotin_BS"/>
</dbReference>
<dbReference type="PROSITE" id="PS00188">
    <property type="entry name" value="BIOTIN"/>
    <property type="match status" value="1"/>
</dbReference>
<evidence type="ECO:0000259" key="3">
    <source>
        <dbReference type="PROSITE" id="PS50968"/>
    </source>
</evidence>
<dbReference type="OrthoDB" id="5149441at2"/>
<reference evidence="4 5" key="1">
    <citation type="journal article" date="2010" name="Stand. Genomic Sci.">
        <title>Complete genome sequence of Denitrovibrio acetiphilus type strain (N2460).</title>
        <authorList>
            <person name="Kiss H."/>
            <person name="Lang E."/>
            <person name="Lapidus A."/>
            <person name="Copeland A."/>
            <person name="Nolan M."/>
            <person name="Glavina Del Rio T."/>
            <person name="Chen F."/>
            <person name="Lucas S."/>
            <person name="Tice H."/>
            <person name="Cheng J.F."/>
            <person name="Han C."/>
            <person name="Goodwin L."/>
            <person name="Pitluck S."/>
            <person name="Liolios K."/>
            <person name="Pati A."/>
            <person name="Ivanova N."/>
            <person name="Mavromatis K."/>
            <person name="Chen A."/>
            <person name="Palaniappan K."/>
            <person name="Land M."/>
            <person name="Hauser L."/>
            <person name="Chang Y.J."/>
            <person name="Jeffries C.D."/>
            <person name="Detter J.C."/>
            <person name="Brettin T."/>
            <person name="Spring S."/>
            <person name="Rohde M."/>
            <person name="Goker M."/>
            <person name="Woyke T."/>
            <person name="Bristow J."/>
            <person name="Eisen J.A."/>
            <person name="Markowitz V."/>
            <person name="Hugenholtz P."/>
            <person name="Kyrpides N.C."/>
            <person name="Klenk H.P."/>
        </authorList>
    </citation>
    <scope>NUCLEOTIDE SEQUENCE [LARGE SCALE GENOMIC DNA]</scope>
    <source>
        <strain evidence="5">DSM 12809 / NBRC 114555 / N2460</strain>
    </source>
</reference>
<dbReference type="RefSeq" id="WP_013011100.1">
    <property type="nucleotide sequence ID" value="NC_013943.1"/>
</dbReference>
<dbReference type="PANTHER" id="PTHR45266:SF3">
    <property type="entry name" value="OXALOACETATE DECARBOXYLASE ALPHA CHAIN"/>
    <property type="match status" value="1"/>
</dbReference>
<dbReference type="Proteomes" id="UP000002012">
    <property type="component" value="Chromosome"/>
</dbReference>
<feature type="region of interest" description="Disordered" evidence="2">
    <location>
        <begin position="27"/>
        <end position="66"/>
    </location>
</feature>
<evidence type="ECO:0000256" key="2">
    <source>
        <dbReference type="SAM" id="MobiDB-lite"/>
    </source>
</evidence>
<dbReference type="CDD" id="cd06850">
    <property type="entry name" value="biotinyl_domain"/>
    <property type="match status" value="1"/>
</dbReference>
<evidence type="ECO:0000313" key="5">
    <source>
        <dbReference type="Proteomes" id="UP000002012"/>
    </source>
</evidence>
<dbReference type="eggNOG" id="COG4770">
    <property type="taxonomic scope" value="Bacteria"/>
</dbReference>
<proteinExistence type="predicted"/>
<dbReference type="KEGG" id="dap:Dacet_1826"/>
<dbReference type="HOGENOM" id="CLU_016733_5_4_0"/>
<dbReference type="PANTHER" id="PTHR45266">
    <property type="entry name" value="OXALOACETATE DECARBOXYLASE ALPHA CHAIN"/>
    <property type="match status" value="1"/>
</dbReference>
<dbReference type="Pfam" id="PF00364">
    <property type="entry name" value="Biotin_lipoyl"/>
    <property type="match status" value="1"/>
</dbReference>
<dbReference type="InParanoid" id="D4H0S7"/>
<sequence length="134" mass="14207">MKLKITVHGIAYEVDVEVLDDEQEGYPSALPYVPSMPDTQTSSSIPSPLPRPNQKKQPKTAADASGSVTSPIAGIVLEIKCTAGGVVKEGDIVMILEAMKMKTSIAAPADGKVKTIPVAKGDNIREGQTLIEYE</sequence>
<gene>
    <name evidence="4" type="ordered locus">Dacet_1826</name>
</gene>
<organism evidence="4 5">
    <name type="scientific">Denitrovibrio acetiphilus (strain DSM 12809 / NBRC 114555 / N2460)</name>
    <dbReference type="NCBI Taxonomy" id="522772"/>
    <lineage>
        <taxon>Bacteria</taxon>
        <taxon>Pseudomonadati</taxon>
        <taxon>Deferribacterota</taxon>
        <taxon>Deferribacteres</taxon>
        <taxon>Deferribacterales</taxon>
        <taxon>Geovibrionaceae</taxon>
        <taxon>Denitrovibrio</taxon>
    </lineage>
</organism>
<dbReference type="STRING" id="522772.Dacet_1826"/>
<dbReference type="InterPro" id="IPR050709">
    <property type="entry name" value="Biotin_Carboxyl_Carrier/Decarb"/>
</dbReference>
<dbReference type="PaxDb" id="522772-Dacet_1826"/>